<sequence>MRAFARSRVFKFADKSDINFACQIRLMMKQDVVNGTCPVPQCAKRRRRSVGRTRPARSVVFDVVTSPMTVLEKRNYDHIPSQRELICPFVSTPLLVLSASFCCYV</sequence>
<dbReference type="Proteomes" id="UP001331761">
    <property type="component" value="Unassembled WGS sequence"/>
</dbReference>
<feature type="non-terminal residue" evidence="2">
    <location>
        <position position="105"/>
    </location>
</feature>
<dbReference type="AlphaFoldDB" id="A0AAN8IVD8"/>
<keyword evidence="3" id="KW-1185">Reference proteome</keyword>
<evidence type="ECO:0000313" key="3">
    <source>
        <dbReference type="Proteomes" id="UP001331761"/>
    </source>
</evidence>
<reference evidence="2 3" key="1">
    <citation type="submission" date="2019-10" db="EMBL/GenBank/DDBJ databases">
        <title>Assembly and Annotation for the nematode Trichostrongylus colubriformis.</title>
        <authorList>
            <person name="Martin J."/>
        </authorList>
    </citation>
    <scope>NUCLEOTIDE SEQUENCE [LARGE SCALE GENOMIC DNA]</scope>
    <source>
        <strain evidence="2">G859</strain>
        <tissue evidence="2">Whole worm</tissue>
    </source>
</reference>
<dbReference type="InterPro" id="IPR001507">
    <property type="entry name" value="ZP_dom"/>
</dbReference>
<protein>
    <recommendedName>
        <fullName evidence="1">ZP domain-containing protein</fullName>
    </recommendedName>
</protein>
<name>A0AAN8IVD8_TRICO</name>
<organism evidence="2 3">
    <name type="scientific">Trichostrongylus colubriformis</name>
    <name type="common">Black scour worm</name>
    <dbReference type="NCBI Taxonomy" id="6319"/>
    <lineage>
        <taxon>Eukaryota</taxon>
        <taxon>Metazoa</taxon>
        <taxon>Ecdysozoa</taxon>
        <taxon>Nematoda</taxon>
        <taxon>Chromadorea</taxon>
        <taxon>Rhabditida</taxon>
        <taxon>Rhabditina</taxon>
        <taxon>Rhabditomorpha</taxon>
        <taxon>Strongyloidea</taxon>
        <taxon>Trichostrongylidae</taxon>
        <taxon>Trichostrongylus</taxon>
    </lineage>
</organism>
<feature type="domain" description="ZP" evidence="1">
    <location>
        <begin position="1"/>
        <end position="49"/>
    </location>
</feature>
<dbReference type="PROSITE" id="PS51034">
    <property type="entry name" value="ZP_2"/>
    <property type="match status" value="1"/>
</dbReference>
<dbReference type="EMBL" id="WIXE01004546">
    <property type="protein sequence ID" value="KAK5982937.1"/>
    <property type="molecule type" value="Genomic_DNA"/>
</dbReference>
<dbReference type="Pfam" id="PF25301">
    <property type="entry name" value="CUT_C"/>
    <property type="match status" value="1"/>
</dbReference>
<proteinExistence type="predicted"/>
<dbReference type="InterPro" id="IPR057475">
    <property type="entry name" value="CUT_C"/>
</dbReference>
<comment type="caution">
    <text evidence="2">The sequence shown here is derived from an EMBL/GenBank/DDBJ whole genome shotgun (WGS) entry which is preliminary data.</text>
</comment>
<evidence type="ECO:0000313" key="2">
    <source>
        <dbReference type="EMBL" id="KAK5982937.1"/>
    </source>
</evidence>
<evidence type="ECO:0000259" key="1">
    <source>
        <dbReference type="PROSITE" id="PS51034"/>
    </source>
</evidence>
<gene>
    <name evidence="2" type="ORF">GCK32_008585</name>
</gene>
<accession>A0AAN8IVD8</accession>